<organism evidence="6 7">
    <name type="scientific">Pilimelia anulata</name>
    <dbReference type="NCBI Taxonomy" id="53371"/>
    <lineage>
        <taxon>Bacteria</taxon>
        <taxon>Bacillati</taxon>
        <taxon>Actinomycetota</taxon>
        <taxon>Actinomycetes</taxon>
        <taxon>Micromonosporales</taxon>
        <taxon>Micromonosporaceae</taxon>
        <taxon>Pilimelia</taxon>
    </lineage>
</organism>
<comment type="cofactor">
    <cofactor evidence="1 3 4">
        <name>pyridoxal 5'-phosphate</name>
        <dbReference type="ChEBI" id="CHEBI:597326"/>
    </cofactor>
</comment>
<dbReference type="HAMAP" id="MF_02038">
    <property type="entry name" value="EgtE"/>
    <property type="match status" value="1"/>
</dbReference>
<protein>
    <recommendedName>
        <fullName evidence="3">Probable hercynylcysteine sulfoxide lyase</fullName>
        <ecNumber evidence="3">4.4.-.-</ecNumber>
    </recommendedName>
</protein>
<dbReference type="InterPro" id="IPR015421">
    <property type="entry name" value="PyrdxlP-dep_Trfase_major"/>
</dbReference>
<comment type="similarity">
    <text evidence="3">Belongs to the class-V pyridoxal-phosphate-dependent aminotransferase family. EgtE subfamily.</text>
</comment>
<dbReference type="Proteomes" id="UP000649739">
    <property type="component" value="Unassembled WGS sequence"/>
</dbReference>
<comment type="caution">
    <text evidence="6">The sequence shown here is derived from an EMBL/GenBank/DDBJ whole genome shotgun (WGS) entry which is preliminary data.</text>
</comment>
<evidence type="ECO:0000313" key="7">
    <source>
        <dbReference type="Proteomes" id="UP000649739"/>
    </source>
</evidence>
<dbReference type="Gene3D" id="3.90.1150.10">
    <property type="entry name" value="Aspartate Aminotransferase, domain 1"/>
    <property type="match status" value="1"/>
</dbReference>
<dbReference type="EC" id="4.4.-.-" evidence="3"/>
<dbReference type="InterPro" id="IPR020578">
    <property type="entry name" value="Aminotrans_V_PyrdxlP_BS"/>
</dbReference>
<comment type="pathway">
    <text evidence="3">Amino-acid biosynthesis; ergothioneine biosynthesis.</text>
</comment>
<dbReference type="PANTHER" id="PTHR43586">
    <property type="entry name" value="CYSTEINE DESULFURASE"/>
    <property type="match status" value="1"/>
</dbReference>
<dbReference type="PANTHER" id="PTHR43586:SF24">
    <property type="entry name" value="BLR4730 PROTEIN"/>
    <property type="match status" value="1"/>
</dbReference>
<dbReference type="InterPro" id="IPR000192">
    <property type="entry name" value="Aminotrans_V_dom"/>
</dbReference>
<feature type="domain" description="Aminotransferase class V" evidence="5">
    <location>
        <begin position="18"/>
        <end position="380"/>
    </location>
</feature>
<dbReference type="EMBL" id="BMQB01000005">
    <property type="protein sequence ID" value="GGJ94440.1"/>
    <property type="molecule type" value="Genomic_DNA"/>
</dbReference>
<sequence>MLDRTRIAADTPAAARGVFLDSAGSSLPPAPVVDAVVGHLRREAEVGGYRAAEERAADLDRVRASVGALLGAPADSIALLDSATRAWTQFFYSVPLRPGDRILLSGVEYASNAVAAIQRARASGATVEFVPSDAAGALDPAALAAMLDDRVRLVSVVHVPTNGGLVNPVREVSDLAHRYGALVLLDACQSVGQLRVDVGELGVDALSLTGRKWLRGPRGTGALYVRGAVADALEPVTIDLHSAEWTGRDDYRLWPGARRFELWESGVADRLGLGAAADYLLDLGVDAVEAAVRAGADTLRGLLGGIAGVTVRDLGHRRSGIVAFTVDGRDPAAVRAALRERDITVTVSTRSGTLVDMDARGLPAVVRASPHYFVGPEQIEAAAAAVADIAAGR</sequence>
<evidence type="ECO:0000256" key="3">
    <source>
        <dbReference type="HAMAP-Rule" id="MF_02038"/>
    </source>
</evidence>
<dbReference type="InterPro" id="IPR027563">
    <property type="entry name" value="EgtE"/>
</dbReference>
<name>A0A8J3FB02_9ACTN</name>
<comment type="function">
    <text evidence="3">Probably catalyzes the conversion of hercynylcysteine sulfoxide to ergothioneine.</text>
</comment>
<dbReference type="SUPFAM" id="SSF53383">
    <property type="entry name" value="PLP-dependent transferases"/>
    <property type="match status" value="1"/>
</dbReference>
<evidence type="ECO:0000256" key="2">
    <source>
        <dbReference type="ARBA" id="ARBA00022898"/>
    </source>
</evidence>
<evidence type="ECO:0000256" key="1">
    <source>
        <dbReference type="ARBA" id="ARBA00001933"/>
    </source>
</evidence>
<comment type="catalytic activity">
    <reaction evidence="3">
        <text>S-(hercyn-2-yl)-L-cysteine S-oxide + AH2 + H(+) = ergothioneine + pyruvate + A + NH4(+)</text>
        <dbReference type="Rhea" id="RHEA:42688"/>
        <dbReference type="ChEBI" id="CHEBI:13193"/>
        <dbReference type="ChEBI" id="CHEBI:15361"/>
        <dbReference type="ChEBI" id="CHEBI:15378"/>
        <dbReference type="ChEBI" id="CHEBI:17499"/>
        <dbReference type="ChEBI" id="CHEBI:28938"/>
        <dbReference type="ChEBI" id="CHEBI:82706"/>
        <dbReference type="ChEBI" id="CHEBI:134344"/>
    </reaction>
</comment>
<gene>
    <name evidence="3" type="primary">egtE</name>
    <name evidence="6" type="ORF">GCM10010123_25380</name>
</gene>
<dbReference type="AlphaFoldDB" id="A0A8J3FB02"/>
<evidence type="ECO:0000313" key="6">
    <source>
        <dbReference type="EMBL" id="GGJ94440.1"/>
    </source>
</evidence>
<reference evidence="6" key="1">
    <citation type="journal article" date="2014" name="Int. J. Syst. Evol. Microbiol.">
        <title>Complete genome sequence of Corynebacterium casei LMG S-19264T (=DSM 44701T), isolated from a smear-ripened cheese.</title>
        <authorList>
            <consortium name="US DOE Joint Genome Institute (JGI-PGF)"/>
            <person name="Walter F."/>
            <person name="Albersmeier A."/>
            <person name="Kalinowski J."/>
            <person name="Ruckert C."/>
        </authorList>
    </citation>
    <scope>NUCLEOTIDE SEQUENCE</scope>
    <source>
        <strain evidence="6">JCM 3090</strain>
    </source>
</reference>
<accession>A0A8J3FB02</accession>
<dbReference type="PROSITE" id="PS00595">
    <property type="entry name" value="AA_TRANSFER_CLASS_5"/>
    <property type="match status" value="1"/>
</dbReference>
<dbReference type="GO" id="GO:0016846">
    <property type="term" value="F:carbon-sulfur lyase activity"/>
    <property type="evidence" value="ECO:0007669"/>
    <property type="project" value="UniProtKB-UniRule"/>
</dbReference>
<dbReference type="InterPro" id="IPR015424">
    <property type="entry name" value="PyrdxlP-dep_Trfase"/>
</dbReference>
<dbReference type="UniPathway" id="UPA01014"/>
<evidence type="ECO:0000256" key="4">
    <source>
        <dbReference type="RuleBase" id="RU004504"/>
    </source>
</evidence>
<dbReference type="InterPro" id="IPR015422">
    <property type="entry name" value="PyrdxlP-dep_Trfase_small"/>
</dbReference>
<dbReference type="Gene3D" id="3.40.640.10">
    <property type="entry name" value="Type I PLP-dependent aspartate aminotransferase-like (Major domain)"/>
    <property type="match status" value="1"/>
</dbReference>
<evidence type="ECO:0000259" key="5">
    <source>
        <dbReference type="Pfam" id="PF00266"/>
    </source>
</evidence>
<keyword evidence="7" id="KW-1185">Reference proteome</keyword>
<reference evidence="6" key="2">
    <citation type="submission" date="2020-09" db="EMBL/GenBank/DDBJ databases">
        <authorList>
            <person name="Sun Q."/>
            <person name="Ohkuma M."/>
        </authorList>
    </citation>
    <scope>NUCLEOTIDE SEQUENCE</scope>
    <source>
        <strain evidence="6">JCM 3090</strain>
    </source>
</reference>
<proteinExistence type="inferred from homology"/>
<dbReference type="RefSeq" id="WP_189170334.1">
    <property type="nucleotide sequence ID" value="NZ_BMQB01000005.1"/>
</dbReference>
<dbReference type="Pfam" id="PF00266">
    <property type="entry name" value="Aminotran_5"/>
    <property type="match status" value="1"/>
</dbReference>
<feature type="modified residue" description="N6-(pyridoxal phosphate)lysine" evidence="3">
    <location>
        <position position="212"/>
    </location>
</feature>
<keyword evidence="2 3" id="KW-0663">Pyridoxal phosphate</keyword>
<dbReference type="GO" id="GO:0052699">
    <property type="term" value="P:ergothioneine biosynthetic process"/>
    <property type="evidence" value="ECO:0007669"/>
    <property type="project" value="UniProtKB-UniRule"/>
</dbReference>
<keyword evidence="3" id="KW-0456">Lyase</keyword>